<protein>
    <submittedName>
        <fullName evidence="1">Uncharacterized protein</fullName>
    </submittedName>
</protein>
<keyword evidence="2" id="KW-1185">Reference proteome</keyword>
<proteinExistence type="predicted"/>
<dbReference type="EMBL" id="CM037621">
    <property type="protein sequence ID" value="KAH8001981.1"/>
    <property type="molecule type" value="Genomic_DNA"/>
</dbReference>
<comment type="caution">
    <text evidence="1">The sequence shown here is derived from an EMBL/GenBank/DDBJ whole genome shotgun (WGS) entry which is preliminary data.</text>
</comment>
<gene>
    <name evidence="1" type="ORF">K3G42_019531</name>
</gene>
<accession>A0ACB8F9S1</accession>
<evidence type="ECO:0000313" key="1">
    <source>
        <dbReference type="EMBL" id="KAH8001981.1"/>
    </source>
</evidence>
<name>A0ACB8F9S1_9SAUR</name>
<dbReference type="Proteomes" id="UP000827872">
    <property type="component" value="Linkage Group LG08"/>
</dbReference>
<evidence type="ECO:0000313" key="2">
    <source>
        <dbReference type="Proteomes" id="UP000827872"/>
    </source>
</evidence>
<organism evidence="1 2">
    <name type="scientific">Sphaerodactylus townsendi</name>
    <dbReference type="NCBI Taxonomy" id="933632"/>
    <lineage>
        <taxon>Eukaryota</taxon>
        <taxon>Metazoa</taxon>
        <taxon>Chordata</taxon>
        <taxon>Craniata</taxon>
        <taxon>Vertebrata</taxon>
        <taxon>Euteleostomi</taxon>
        <taxon>Lepidosauria</taxon>
        <taxon>Squamata</taxon>
        <taxon>Bifurcata</taxon>
        <taxon>Gekkota</taxon>
        <taxon>Sphaerodactylidae</taxon>
        <taxon>Sphaerodactylus</taxon>
    </lineage>
</organism>
<reference evidence="1" key="1">
    <citation type="submission" date="2021-08" db="EMBL/GenBank/DDBJ databases">
        <title>The first chromosome-level gecko genome reveals the dynamic sex chromosomes of Neotropical dwarf geckos (Sphaerodactylidae: Sphaerodactylus).</title>
        <authorList>
            <person name="Pinto B.J."/>
            <person name="Keating S.E."/>
            <person name="Gamble T."/>
        </authorList>
    </citation>
    <scope>NUCLEOTIDE SEQUENCE</scope>
    <source>
        <strain evidence="1">TG3544</strain>
    </source>
</reference>
<sequence>MCVHLRLIHNSCKSISSHLKPCHLSADENSDDYLLLQLSLRILPTTKKQIYKCLQTLYNALLGKVSIISICQVHFRCLAIKTALGRSKGSGLCELLPLTSML</sequence>